<name>A0AA41BX80_9GAMM</name>
<evidence type="ECO:0000313" key="3">
    <source>
        <dbReference type="Proteomes" id="UP000705283"/>
    </source>
</evidence>
<sequence length="745" mass="82258">TTDASERGQENAPEQERAGRVKRGFGGGGFFLSHTNRKTPPARHTPAPLVTNNQPQVVPPAETQVISHETLLENIRSSWDLNFVMTKAVAPYMEGVLDGGKTVLSKLHAPSYIWNYVQKAIDENMLSESLKPNSRINVTRTVMEGSGRTSIAVRKITDSLPLTDLVSGKFHGINLEVNWDSHIPTAFQQKILPGSERGLFTTGDSHSAVMETFNVEMAELKTNVVRKNNLSNFYDLSFKATAKELLNSNNVKDIFKHQLNQCVNGEKTPLLMSLNKESLKEVVALRIGSDVLAWDALGNNIEFKDDNKLSRNDQDWILNHLSIHTKNKCQDKRERFDTFIQTSITGNKIPIEHRYSRLSFNDSDNIGGDTAETSIRRMEENIDTLVKTPNEILRDQLVSIAFDAVGGVSAWIPGSGIVAFLAKIALSTGISVAKDLTLATLADTYKEKTEILSNVLQNIISGLVLDGITVGADFAGRCMKSKAFTNLFDADNVKPRLTQGMPSSPSRLPRLDDNLKVSVDLSGIEPQMTGKYSGTYKRNFNYYIKQDGLAYEVFLDSGGKTLRLKTPGQALRSGYHKPVRFNADTNRWETHSDVGLAGGGKTWGSARIPQGLPSKMNPDPSSIGKDSIGKTPQIKRPDTNGGQWVGAKGKYPILDSSFSVKGVDLSGVKIKTNGAYKGTYEKGGQHYIKQDGDTFEIFLDVNNHLRLKNPGQSQIEGEHARLRFNDETSGWETYQTVRNHGTSNP</sequence>
<evidence type="ECO:0000256" key="1">
    <source>
        <dbReference type="SAM" id="MobiDB-lite"/>
    </source>
</evidence>
<feature type="region of interest" description="Disordered" evidence="1">
    <location>
        <begin position="608"/>
        <end position="642"/>
    </location>
</feature>
<dbReference type="AlphaFoldDB" id="A0AA41BX80"/>
<dbReference type="EMBL" id="JADMKS010000006">
    <property type="protein sequence ID" value="MBF6637920.1"/>
    <property type="molecule type" value="Genomic_DNA"/>
</dbReference>
<reference evidence="2" key="1">
    <citation type="submission" date="2020-11" db="EMBL/GenBank/DDBJ databases">
        <authorList>
            <person name="Lee S.D."/>
        </authorList>
    </citation>
    <scope>NUCLEOTIDE SEQUENCE</scope>
    <source>
        <strain evidence="2">SAP-2</strain>
    </source>
</reference>
<organism evidence="2 3">
    <name type="scientific">Rouxiella silvae</name>
    <dbReference type="NCBI Taxonomy" id="1646373"/>
    <lineage>
        <taxon>Bacteria</taxon>
        <taxon>Pseudomonadati</taxon>
        <taxon>Pseudomonadota</taxon>
        <taxon>Gammaproteobacteria</taxon>
        <taxon>Enterobacterales</taxon>
        <taxon>Yersiniaceae</taxon>
        <taxon>Rouxiella</taxon>
    </lineage>
</organism>
<accession>A0AA41BX80</accession>
<dbReference type="RefSeq" id="WP_228779653.1">
    <property type="nucleotide sequence ID" value="NZ_JADMKS010000006.1"/>
</dbReference>
<proteinExistence type="predicted"/>
<dbReference type="Proteomes" id="UP000705283">
    <property type="component" value="Unassembled WGS sequence"/>
</dbReference>
<protein>
    <submittedName>
        <fullName evidence="2">Uncharacterized protein</fullName>
    </submittedName>
</protein>
<evidence type="ECO:0000313" key="2">
    <source>
        <dbReference type="EMBL" id="MBF6637920.1"/>
    </source>
</evidence>
<feature type="non-terminal residue" evidence="2">
    <location>
        <position position="1"/>
    </location>
</feature>
<gene>
    <name evidence="2" type="ORF">ITX54_14755</name>
</gene>
<comment type="caution">
    <text evidence="2">The sequence shown here is derived from an EMBL/GenBank/DDBJ whole genome shotgun (WGS) entry which is preliminary data.</text>
</comment>
<feature type="region of interest" description="Disordered" evidence="1">
    <location>
        <begin position="1"/>
        <end position="55"/>
    </location>
</feature>
<reference evidence="2" key="2">
    <citation type="submission" date="2022-09" db="EMBL/GenBank/DDBJ databases">
        <title>Rouxiella aceris sp. nov., isolated from tree sap and emended description of the genus Rhouxiella.</title>
        <authorList>
            <person name="Kim I.S."/>
        </authorList>
    </citation>
    <scope>NUCLEOTIDE SEQUENCE</scope>
    <source>
        <strain evidence="2">SAP-2</strain>
    </source>
</reference>
<feature type="compositionally biased region" description="Basic and acidic residues" evidence="1">
    <location>
        <begin position="1"/>
        <end position="19"/>
    </location>
</feature>